<dbReference type="InterPro" id="IPR052374">
    <property type="entry name" value="SERAC1"/>
</dbReference>
<dbReference type="EMBL" id="CACVAR010000125">
    <property type="protein sequence ID" value="CAA6804603.1"/>
    <property type="molecule type" value="Genomic_DNA"/>
</dbReference>
<evidence type="ECO:0000313" key="6">
    <source>
        <dbReference type="EMBL" id="CAA6804603.1"/>
    </source>
</evidence>
<dbReference type="Pfam" id="PF07819">
    <property type="entry name" value="PGAP1"/>
    <property type="match status" value="1"/>
</dbReference>
<evidence type="ECO:0000256" key="3">
    <source>
        <dbReference type="ARBA" id="ARBA00022824"/>
    </source>
</evidence>
<dbReference type="SUPFAM" id="SSF53474">
    <property type="entry name" value="alpha/beta-Hydrolases"/>
    <property type="match status" value="1"/>
</dbReference>
<keyword evidence="3" id="KW-0256">Endoplasmic reticulum</keyword>
<dbReference type="InterPro" id="IPR012908">
    <property type="entry name" value="PGAP1-ab_dom-like"/>
</dbReference>
<reference evidence="6" key="1">
    <citation type="submission" date="2020-01" db="EMBL/GenBank/DDBJ databases">
        <authorList>
            <person name="Meier V. D."/>
            <person name="Meier V D."/>
        </authorList>
    </citation>
    <scope>NUCLEOTIDE SEQUENCE</scope>
    <source>
        <strain evidence="6">HLG_WM_MAG_03</strain>
    </source>
</reference>
<organism evidence="6">
    <name type="scientific">uncultured Sulfurovum sp</name>
    <dbReference type="NCBI Taxonomy" id="269237"/>
    <lineage>
        <taxon>Bacteria</taxon>
        <taxon>Pseudomonadati</taxon>
        <taxon>Campylobacterota</taxon>
        <taxon>Epsilonproteobacteria</taxon>
        <taxon>Campylobacterales</taxon>
        <taxon>Sulfurovaceae</taxon>
        <taxon>Sulfurovum</taxon>
        <taxon>environmental samples</taxon>
    </lineage>
</organism>
<dbReference type="PANTHER" id="PTHR48182:SF2">
    <property type="entry name" value="PROTEIN SERAC1"/>
    <property type="match status" value="1"/>
</dbReference>
<comment type="subcellular location">
    <subcellularLocation>
        <location evidence="1">Endoplasmic reticulum</location>
    </subcellularLocation>
    <subcellularLocation>
        <location evidence="2">Membrane</location>
    </subcellularLocation>
</comment>
<dbReference type="InterPro" id="IPR029058">
    <property type="entry name" value="AB_hydrolase_fold"/>
</dbReference>
<evidence type="ECO:0000259" key="5">
    <source>
        <dbReference type="Pfam" id="PF07819"/>
    </source>
</evidence>
<accession>A0A6S6SMS0</accession>
<dbReference type="GO" id="GO:0016020">
    <property type="term" value="C:membrane"/>
    <property type="evidence" value="ECO:0007669"/>
    <property type="project" value="UniProtKB-SubCell"/>
</dbReference>
<feature type="domain" description="GPI inositol-deacylase PGAP1-like alpha/beta" evidence="5">
    <location>
        <begin position="6"/>
        <end position="145"/>
    </location>
</feature>
<evidence type="ECO:0000256" key="1">
    <source>
        <dbReference type="ARBA" id="ARBA00004240"/>
    </source>
</evidence>
<evidence type="ECO:0000256" key="4">
    <source>
        <dbReference type="ARBA" id="ARBA00023136"/>
    </source>
</evidence>
<dbReference type="PANTHER" id="PTHR48182">
    <property type="entry name" value="PROTEIN SERAC1"/>
    <property type="match status" value="1"/>
</dbReference>
<gene>
    <name evidence="6" type="ORF">HELGO_WM13693</name>
</gene>
<sequence length="488" mass="56097">MVKRLILFVHGLGGSDETWGEFPELLKNDNAFSGFEVKSYSYRSKIVRNKNIVALFSKVFAFITPQQRLPKIQDVADLLKTEIEERYDTYDEIYLVTHSMGGLVARKYLYEMLKSKSPLQVKKLMLYAVPNNGSDWAKLASFYKHEQIEQLNRESDFMQHLNNEVDNIELEKALKVLYVVGKYDDVVDESSARGYWGNKSVKSLPNTHTDIVKPKDADDLSFLVLKNFLTSKEELDETHEKLITSKTLTSSFANATYDTLSSDRLVVCYHQDHVDVAYEQEALKQKLQASFQEHFYHIEVPSDESSEAEYFQKLSNAIGRQGSVKSANKWKFEMKKRLNGTHARVVFLFTNIANGNEALNVKMGKAIRSLKTDHQNFYALCVGRKDLAYLVHGNRTLSPLNTATELFFPMNDVSLSEYQVVQTLKGLKENKESICDCLETSWSESWSTWSYEKGINELFWKSILVNEHGKYAWRKSSYRGIVKEVLGC</sequence>
<name>A0A6S6SMS0_9BACT</name>
<evidence type="ECO:0000256" key="2">
    <source>
        <dbReference type="ARBA" id="ARBA00004370"/>
    </source>
</evidence>
<proteinExistence type="predicted"/>
<dbReference type="Gene3D" id="3.40.50.1820">
    <property type="entry name" value="alpha/beta hydrolase"/>
    <property type="match status" value="1"/>
</dbReference>
<dbReference type="GO" id="GO:0016788">
    <property type="term" value="F:hydrolase activity, acting on ester bonds"/>
    <property type="evidence" value="ECO:0007669"/>
    <property type="project" value="InterPro"/>
</dbReference>
<keyword evidence="4" id="KW-0472">Membrane</keyword>
<protein>
    <recommendedName>
        <fullName evidence="5">GPI inositol-deacylase PGAP1-like alpha/beta domain-containing protein</fullName>
    </recommendedName>
</protein>
<dbReference type="AlphaFoldDB" id="A0A6S6SMS0"/>